<organism evidence="2 3">
    <name type="scientific">Stakelama tenebrarum</name>
    <dbReference type="NCBI Taxonomy" id="2711215"/>
    <lineage>
        <taxon>Bacteria</taxon>
        <taxon>Pseudomonadati</taxon>
        <taxon>Pseudomonadota</taxon>
        <taxon>Alphaproteobacteria</taxon>
        <taxon>Sphingomonadales</taxon>
        <taxon>Sphingomonadaceae</taxon>
        <taxon>Stakelama</taxon>
    </lineage>
</organism>
<dbReference type="PANTHER" id="PTHR42850">
    <property type="entry name" value="METALLOPHOSPHOESTERASE"/>
    <property type="match status" value="1"/>
</dbReference>
<dbReference type="GO" id="GO:0016791">
    <property type="term" value="F:phosphatase activity"/>
    <property type="evidence" value="ECO:0007669"/>
    <property type="project" value="TreeGrafter"/>
</dbReference>
<dbReference type="EMBL" id="CP049109">
    <property type="protein sequence ID" value="QIG79555.1"/>
    <property type="molecule type" value="Genomic_DNA"/>
</dbReference>
<reference evidence="2 3" key="1">
    <citation type="submission" date="2020-02" db="EMBL/GenBank/DDBJ databases">
        <authorList>
            <person name="Zheng R.K."/>
            <person name="Sun C.M."/>
        </authorList>
    </citation>
    <scope>NUCLEOTIDE SEQUENCE [LARGE SCALE GENOMIC DNA]</scope>
    <source>
        <strain evidence="3">zrk23</strain>
    </source>
</reference>
<dbReference type="PANTHER" id="PTHR42850:SF4">
    <property type="entry name" value="ZINC-DEPENDENT ENDOPOLYPHOSPHATASE"/>
    <property type="match status" value="1"/>
</dbReference>
<feature type="domain" description="Calcineurin-like phosphoesterase" evidence="1">
    <location>
        <begin position="25"/>
        <end position="217"/>
    </location>
</feature>
<sequence>MIGRLLNRRAPAGLRGRSISTLGKRVYAIGDIHGRADLLEDLLARIEADHFARGEAPVQLIFLGDLVDRGPDSAKVVKRLMQIRREHEDTHFLMGNHEEVFLLALEGNMEALRLFDRIGGRQTMQSYGISDHALMRADFEELSGILAEHIPQDHVDFLAGFEDLIVVGDYAFVHAGIDPRKPLAEQSKGDLRWIRTRFLDHRQPFEKVIVHGHTITPEVDWRPNRIGIDTGAFVSGTLTALGLEGEERWLLQAQASA</sequence>
<dbReference type="AlphaFoldDB" id="A0A6G6Y3R3"/>
<gene>
    <name evidence="2" type="ORF">G5C33_06960</name>
</gene>
<keyword evidence="3" id="KW-1185">Reference proteome</keyword>
<dbReference type="InterPro" id="IPR050126">
    <property type="entry name" value="Ap4A_hydrolase"/>
</dbReference>
<dbReference type="GO" id="GO:0110154">
    <property type="term" value="P:RNA decapping"/>
    <property type="evidence" value="ECO:0007669"/>
    <property type="project" value="TreeGrafter"/>
</dbReference>
<dbReference type="Proteomes" id="UP000501568">
    <property type="component" value="Chromosome"/>
</dbReference>
<dbReference type="RefSeq" id="WP_165326555.1">
    <property type="nucleotide sequence ID" value="NZ_CP049109.1"/>
</dbReference>
<evidence type="ECO:0000259" key="1">
    <source>
        <dbReference type="Pfam" id="PF00149"/>
    </source>
</evidence>
<dbReference type="Pfam" id="PF00149">
    <property type="entry name" value="Metallophos"/>
    <property type="match status" value="1"/>
</dbReference>
<protein>
    <submittedName>
        <fullName evidence="2">Serine/threonine protein phosphatase</fullName>
    </submittedName>
</protein>
<dbReference type="InterPro" id="IPR029052">
    <property type="entry name" value="Metallo-depent_PP-like"/>
</dbReference>
<dbReference type="SUPFAM" id="SSF56300">
    <property type="entry name" value="Metallo-dependent phosphatases"/>
    <property type="match status" value="1"/>
</dbReference>
<dbReference type="GO" id="GO:0005737">
    <property type="term" value="C:cytoplasm"/>
    <property type="evidence" value="ECO:0007669"/>
    <property type="project" value="TreeGrafter"/>
</dbReference>
<accession>A0A6G6Y3R3</accession>
<dbReference type="InterPro" id="IPR004843">
    <property type="entry name" value="Calcineurin-like_PHP"/>
</dbReference>
<evidence type="ECO:0000313" key="3">
    <source>
        <dbReference type="Proteomes" id="UP000501568"/>
    </source>
</evidence>
<name>A0A6G6Y3R3_9SPHN</name>
<evidence type="ECO:0000313" key="2">
    <source>
        <dbReference type="EMBL" id="QIG79555.1"/>
    </source>
</evidence>
<dbReference type="KEGG" id="spzr:G5C33_06960"/>
<proteinExistence type="predicted"/>
<dbReference type="Gene3D" id="3.60.21.10">
    <property type="match status" value="1"/>
</dbReference>
<dbReference type="GO" id="GO:0008803">
    <property type="term" value="F:bis(5'-nucleosyl)-tetraphosphatase (symmetrical) activity"/>
    <property type="evidence" value="ECO:0007669"/>
    <property type="project" value="TreeGrafter"/>
</dbReference>